<dbReference type="Proteomes" id="UP001431783">
    <property type="component" value="Unassembled WGS sequence"/>
</dbReference>
<dbReference type="EMBL" id="JARQZJ010000091">
    <property type="protein sequence ID" value="KAK9883710.1"/>
    <property type="molecule type" value="Genomic_DNA"/>
</dbReference>
<evidence type="ECO:0000256" key="1">
    <source>
        <dbReference type="SAM" id="MobiDB-lite"/>
    </source>
</evidence>
<name>A0AAW1URL5_9CUCU</name>
<reference evidence="2 3" key="1">
    <citation type="submission" date="2023-03" db="EMBL/GenBank/DDBJ databases">
        <title>Genome insight into feeding habits of ladybird beetles.</title>
        <authorList>
            <person name="Li H.-S."/>
            <person name="Huang Y.-H."/>
            <person name="Pang H."/>
        </authorList>
    </citation>
    <scope>NUCLEOTIDE SEQUENCE [LARGE SCALE GENOMIC DNA]</scope>
    <source>
        <strain evidence="2">SYSU_2023b</strain>
        <tissue evidence="2">Whole body</tissue>
    </source>
</reference>
<comment type="caution">
    <text evidence="2">The sequence shown here is derived from an EMBL/GenBank/DDBJ whole genome shotgun (WGS) entry which is preliminary data.</text>
</comment>
<protein>
    <submittedName>
        <fullName evidence="2">Uncharacterized protein</fullName>
    </submittedName>
</protein>
<dbReference type="AlphaFoldDB" id="A0AAW1URL5"/>
<evidence type="ECO:0000313" key="3">
    <source>
        <dbReference type="Proteomes" id="UP001431783"/>
    </source>
</evidence>
<accession>A0AAW1URL5</accession>
<feature type="region of interest" description="Disordered" evidence="1">
    <location>
        <begin position="16"/>
        <end position="46"/>
    </location>
</feature>
<proteinExistence type="predicted"/>
<keyword evidence="3" id="KW-1185">Reference proteome</keyword>
<sequence length="74" mass="7989">MGEHSLQTAHNLFNFCSRPTKKSEGGSLNNTGRRGTETRQENRPNTCYKSKTKMAVAAATTVVGTATYFFAGGT</sequence>
<organism evidence="2 3">
    <name type="scientific">Henosepilachna vigintioctopunctata</name>
    <dbReference type="NCBI Taxonomy" id="420089"/>
    <lineage>
        <taxon>Eukaryota</taxon>
        <taxon>Metazoa</taxon>
        <taxon>Ecdysozoa</taxon>
        <taxon>Arthropoda</taxon>
        <taxon>Hexapoda</taxon>
        <taxon>Insecta</taxon>
        <taxon>Pterygota</taxon>
        <taxon>Neoptera</taxon>
        <taxon>Endopterygota</taxon>
        <taxon>Coleoptera</taxon>
        <taxon>Polyphaga</taxon>
        <taxon>Cucujiformia</taxon>
        <taxon>Coccinelloidea</taxon>
        <taxon>Coccinellidae</taxon>
        <taxon>Epilachninae</taxon>
        <taxon>Epilachnini</taxon>
        <taxon>Henosepilachna</taxon>
    </lineage>
</organism>
<evidence type="ECO:0000313" key="2">
    <source>
        <dbReference type="EMBL" id="KAK9883710.1"/>
    </source>
</evidence>
<gene>
    <name evidence="2" type="ORF">WA026_001897</name>
</gene>